<dbReference type="PANTHER" id="PTHR22748:SF27">
    <property type="entry name" value="DNA-(APURINIC OR APYRIMIDINIC SITE) ENDONUCLEASE 2"/>
    <property type="match status" value="1"/>
</dbReference>
<feature type="binding site" evidence="9">
    <location>
        <position position="140"/>
    </location>
    <ligand>
        <name>Mg(2+)</name>
        <dbReference type="ChEBI" id="CHEBI:18420"/>
        <label>1</label>
    </ligand>
</feature>
<dbReference type="InterPro" id="IPR005135">
    <property type="entry name" value="Endo/exonuclease/phosphatase"/>
</dbReference>
<dbReference type="GO" id="GO:0008081">
    <property type="term" value="F:phosphoric diester hydrolase activity"/>
    <property type="evidence" value="ECO:0007669"/>
    <property type="project" value="TreeGrafter"/>
</dbReference>
<keyword evidence="12" id="KW-1185">Reference proteome</keyword>
<keyword evidence="9" id="KW-0464">Manganese</keyword>
<dbReference type="SUPFAM" id="SSF56219">
    <property type="entry name" value="DNase I-like"/>
    <property type="match status" value="1"/>
</dbReference>
<dbReference type="InterPro" id="IPR004808">
    <property type="entry name" value="AP_endonuc_1"/>
</dbReference>
<protein>
    <recommendedName>
        <fullName evidence="3">exodeoxyribonuclease III</fullName>
        <ecNumber evidence="3">3.1.11.2</ecNumber>
    </recommendedName>
</protein>
<keyword evidence="5" id="KW-0227">DNA damage</keyword>
<feature type="domain" description="Endonuclease/exonuclease/phosphatase" evidence="10">
    <location>
        <begin position="23"/>
        <end position="178"/>
    </location>
</feature>
<comment type="cofactor">
    <cofactor evidence="9">
        <name>Mg(2+)</name>
        <dbReference type="ChEBI" id="CHEBI:18420"/>
    </cofactor>
    <cofactor evidence="9">
        <name>Mn(2+)</name>
        <dbReference type="ChEBI" id="CHEBI:29035"/>
    </cofactor>
    <text evidence="9">Probably binds two magnesium or manganese ions per subunit.</text>
</comment>
<reference evidence="11" key="2">
    <citation type="submission" date="2025-09" db="UniProtKB">
        <authorList>
            <consortium name="Ensembl"/>
        </authorList>
    </citation>
    <scope>IDENTIFICATION</scope>
</reference>
<dbReference type="AlphaFoldDB" id="A0A8D2IMP2"/>
<feature type="binding site" evidence="9">
    <location>
        <position position="10"/>
    </location>
    <ligand>
        <name>Mg(2+)</name>
        <dbReference type="ChEBI" id="CHEBI:18420"/>
        <label>1</label>
    </ligand>
</feature>
<keyword evidence="6" id="KW-0378">Hydrolase</keyword>
<feature type="binding site" evidence="9">
    <location>
        <position position="39"/>
    </location>
    <ligand>
        <name>Mg(2+)</name>
        <dbReference type="ChEBI" id="CHEBI:18420"/>
        <label>1</label>
    </ligand>
</feature>
<proteinExistence type="inferred from homology"/>
<evidence type="ECO:0000313" key="12">
    <source>
        <dbReference type="Proteomes" id="UP000694545"/>
    </source>
</evidence>
<evidence type="ECO:0000256" key="3">
    <source>
        <dbReference type="ARBA" id="ARBA00012115"/>
    </source>
</evidence>
<evidence type="ECO:0000256" key="1">
    <source>
        <dbReference type="ARBA" id="ARBA00000493"/>
    </source>
</evidence>
<dbReference type="Pfam" id="PF03372">
    <property type="entry name" value="Exo_endo_phos"/>
    <property type="match status" value="1"/>
</dbReference>
<comment type="similarity">
    <text evidence="2">Belongs to the DNA repair enzymes AP/ExoA family.</text>
</comment>
<dbReference type="GO" id="GO:0008311">
    <property type="term" value="F:double-stranded DNA 3'-5' DNA exonuclease activity"/>
    <property type="evidence" value="ECO:0007669"/>
    <property type="project" value="UniProtKB-EC"/>
</dbReference>
<evidence type="ECO:0000259" key="10">
    <source>
        <dbReference type="Pfam" id="PF03372"/>
    </source>
</evidence>
<evidence type="ECO:0000256" key="8">
    <source>
        <dbReference type="ARBA" id="ARBA00023204"/>
    </source>
</evidence>
<dbReference type="GO" id="GO:0006284">
    <property type="term" value="P:base-excision repair"/>
    <property type="evidence" value="ECO:0007669"/>
    <property type="project" value="TreeGrafter"/>
</dbReference>
<reference evidence="11" key="1">
    <citation type="submission" date="2025-08" db="UniProtKB">
        <authorList>
            <consortium name="Ensembl"/>
        </authorList>
    </citation>
    <scope>IDENTIFICATION</scope>
</reference>
<dbReference type="Ensembl" id="ENSVKKT00000002711.1">
    <property type="protein sequence ID" value="ENSVKKP00000002636.1"/>
    <property type="gene ID" value="ENSVKKG00000002088.1"/>
</dbReference>
<keyword evidence="8" id="KW-0234">DNA repair</keyword>
<organism evidence="11 12">
    <name type="scientific">Varanus komodoensis</name>
    <name type="common">Komodo dragon</name>
    <dbReference type="NCBI Taxonomy" id="61221"/>
    <lineage>
        <taxon>Eukaryota</taxon>
        <taxon>Metazoa</taxon>
        <taxon>Chordata</taxon>
        <taxon>Craniata</taxon>
        <taxon>Vertebrata</taxon>
        <taxon>Euteleostomi</taxon>
        <taxon>Lepidosauria</taxon>
        <taxon>Squamata</taxon>
        <taxon>Bifurcata</taxon>
        <taxon>Unidentata</taxon>
        <taxon>Episquamata</taxon>
        <taxon>Toxicofera</taxon>
        <taxon>Anguimorpha</taxon>
        <taxon>Paleoanguimorpha</taxon>
        <taxon>Varanoidea</taxon>
        <taxon>Varanidae</taxon>
        <taxon>Varanus</taxon>
    </lineage>
</organism>
<accession>A0A8D2IMP2</accession>
<comment type="catalytic activity">
    <reaction evidence="1">
        <text>Exonucleolytic cleavage in the 3'- to 5'-direction to yield nucleoside 5'-phosphates.</text>
        <dbReference type="EC" id="3.1.11.2"/>
    </reaction>
</comment>
<evidence type="ECO:0000256" key="9">
    <source>
        <dbReference type="PIRSR" id="PIRSR604808-2"/>
    </source>
</evidence>
<dbReference type="OMA" id="RMENQIN"/>
<sequence>MFRRILFSLNINRSISPSKWKRTFSQLQKLKLDVICLQETHIKRQHHKLLERPNLGKLFISSTHQKKRGLALYIKEKLDPKSIFSDEDSGILLVEVTIKKKKKVLLVVICAPNDHQEAFYQKLHTLLLQTEYQALCLMGDFYATVDKKIDRKRDINGKKGRRIFPKSFFNILEEFRLTDVWRYKNTTSAKYTFYSNRHRPFEKGPQDTDERSKT</sequence>
<dbReference type="InterPro" id="IPR036691">
    <property type="entry name" value="Endo/exonu/phosph_ase_sf"/>
</dbReference>
<evidence type="ECO:0000256" key="5">
    <source>
        <dbReference type="ARBA" id="ARBA00022763"/>
    </source>
</evidence>
<evidence type="ECO:0000313" key="11">
    <source>
        <dbReference type="Ensembl" id="ENSVKKP00000002636.1"/>
    </source>
</evidence>
<keyword evidence="4 9" id="KW-0479">Metal-binding</keyword>
<evidence type="ECO:0000256" key="2">
    <source>
        <dbReference type="ARBA" id="ARBA00007092"/>
    </source>
</evidence>
<dbReference type="PANTHER" id="PTHR22748">
    <property type="entry name" value="AP ENDONUCLEASE"/>
    <property type="match status" value="1"/>
</dbReference>
<dbReference type="GO" id="GO:0005634">
    <property type="term" value="C:nucleus"/>
    <property type="evidence" value="ECO:0007669"/>
    <property type="project" value="TreeGrafter"/>
</dbReference>
<evidence type="ECO:0000256" key="4">
    <source>
        <dbReference type="ARBA" id="ARBA00022723"/>
    </source>
</evidence>
<evidence type="ECO:0000256" key="6">
    <source>
        <dbReference type="ARBA" id="ARBA00022801"/>
    </source>
</evidence>
<dbReference type="GO" id="GO:0003906">
    <property type="term" value="F:DNA-(apurinic or apyrimidinic site) endonuclease activity"/>
    <property type="evidence" value="ECO:0007669"/>
    <property type="project" value="TreeGrafter"/>
</dbReference>
<dbReference type="Proteomes" id="UP000694545">
    <property type="component" value="Unplaced"/>
</dbReference>
<dbReference type="EC" id="3.1.11.2" evidence="3"/>
<dbReference type="Gene3D" id="3.60.10.10">
    <property type="entry name" value="Endonuclease/exonuclease/phosphatase"/>
    <property type="match status" value="1"/>
</dbReference>
<keyword evidence="7 9" id="KW-0460">Magnesium</keyword>
<name>A0A8D2IMP2_VARKO</name>
<evidence type="ECO:0000256" key="7">
    <source>
        <dbReference type="ARBA" id="ARBA00022842"/>
    </source>
</evidence>
<dbReference type="GO" id="GO:0046872">
    <property type="term" value="F:metal ion binding"/>
    <property type="evidence" value="ECO:0007669"/>
    <property type="project" value="UniProtKB-KW"/>
</dbReference>